<dbReference type="Pfam" id="PF11715">
    <property type="entry name" value="Beta-prop_Nup120_160"/>
    <property type="match status" value="1"/>
</dbReference>
<evidence type="ECO:0008006" key="9">
    <source>
        <dbReference type="Google" id="ProtNLM"/>
    </source>
</evidence>
<reference evidence="7" key="1">
    <citation type="submission" date="2022-07" db="EMBL/GenBank/DDBJ databases">
        <title>Phylogenomic reconstructions and comparative analyses of Kickxellomycotina fungi.</title>
        <authorList>
            <person name="Reynolds N.K."/>
            <person name="Stajich J.E."/>
            <person name="Barry K."/>
            <person name="Grigoriev I.V."/>
            <person name="Crous P."/>
            <person name="Smith M.E."/>
        </authorList>
    </citation>
    <scope>NUCLEOTIDE SEQUENCE</scope>
    <source>
        <strain evidence="7">NBRC 105413</strain>
    </source>
</reference>
<comment type="caution">
    <text evidence="7">The sequence shown here is derived from an EMBL/GenBank/DDBJ whole genome shotgun (WGS) entry which is preliminary data.</text>
</comment>
<evidence type="ECO:0000259" key="6">
    <source>
        <dbReference type="Pfam" id="PF23354"/>
    </source>
</evidence>
<dbReference type="PANTHER" id="PTHR21286:SF0">
    <property type="entry name" value="NUCLEAR PORE COMPLEX PROTEIN NUP160"/>
    <property type="match status" value="1"/>
</dbReference>
<dbReference type="InterPro" id="IPR056535">
    <property type="entry name" value="TPR_NUP160_M"/>
</dbReference>
<evidence type="ECO:0000313" key="7">
    <source>
        <dbReference type="EMBL" id="KAJ1643640.1"/>
    </source>
</evidence>
<dbReference type="EMBL" id="JANBOH010000235">
    <property type="protein sequence ID" value="KAJ1643640.1"/>
    <property type="molecule type" value="Genomic_DNA"/>
</dbReference>
<dbReference type="InterPro" id="IPR056536">
    <property type="entry name" value="TPR_NUP160_C"/>
</dbReference>
<gene>
    <name evidence="7" type="ORF">LPJ64_004614</name>
</gene>
<feature type="domain" description="NUP160 middle TPR" evidence="6">
    <location>
        <begin position="939"/>
        <end position="1188"/>
    </location>
</feature>
<sequence length="1558" mass="171320">MSNPVDNLEDAGTSHLQLFQTVPLYLDNLYPYTGKHHFHSVPSPEDPSGRAISVTSDNERLARHLEGDIASSLYTLRSHPDTCIQWRLLADKRTLEIRALRWVDDGRRDDKEASALTSWRFGSDLLNSVAVADRDDGAISIAVCSVDGVIYRLLFASAWAIATTVDVGACTSWYRLQHSQDVSLFDGIHYCTMLVACADSSVAWLHWRSDGSVVERVCGAGSAPILPRVAAFLMLRRGKSAGGDSEPVALDTTRSGDVPVGATLSRDRRLRLWTSDQCVFEEIMPQVDTEGTAIPADPHTAAPLFDAGARAHVRIESVGSGSGICALVYVPDDAVPYFALVIADIRNDRICNARTVMRKICRAINGASALMVDDELVDVRLACQSNTAWTLWALWDRAQDTVVTYTHFSLSGEPLEFSGHGVFGERWFTTLQAPASLRPLSDAPRIASIDMRIRSEDAQLQAAEISRVFLDHVLHPSRFDHGVVSHALRLYEVSARDRGYDIASDPVMPLRRRVASAVGSYLRAGSEPRSAFLRQVYTEWMRYTTLCVRLQRAANAPVSLAFCDPTRMVCVIGRNSISVLNSASEPECLHALVNNKDPAALVLLSASAESIATKYPTLARARTEMPQTLAAAASIASALSPVALVSLTDALTQDACSGETLVSHQTRAAELFQLHCKSLTPRQLRHTASLLRRCINPIETVRLVMHVLEQSTSAGTVSGNKDSEDDDDMFCASATMTGALAAAFAAQSCARFEIARNLSLLLIVAAACPDQLPIDDVPAALAAIQQIIGRFAVSRWLSAQATGANSCLDLDTDRSHSLIDDSGVSSVDGFLRRFSVLNIERHRDHVEIADRAQLLSNDAQFAYSLLHDTLARSYNLHFSGGSGVFSAMVADGVQQIFVTLGASTGNGSSAARDILFAASVERTQPPELADGLLRQFPKSSAINYLTARAYLRLRDFGGASELFASAAIAYAQVVDDLRDAVDLQLVLPESVIEVAHAYAYYEHVAELFASFGDQAGIVRFSRLALQALDGDTEGLAIDAVRETRQKLWFKIFYAEIERNAFEPAYMAVMAQPDKTVQLDCLRHLIAVLCERDQGISVLCRLTFPCLQEELERTLLFKARHSDLLVQKPNYYKILYSFHIYRGNYRNAASAMYQYARRLSTLMLTAGDVSELLVSQGQALLACISSLSLVDKQSAWVVVGRQSGDLVIEESADKSTFIKHKRRRIAIGKYDNSATATQEEAQDIDIVDLADIRREYALCMARVTLGTTFSELFARNLLFEPEDAVALYLKTCNYDGAFSLAKTFDLKLDTIFTALVQKGIQLSTISSASRKSQERLLIPEAFWKNSGLPTTGLPSERIWGLLRHYLDVEEPADSSSDLRFRLLVAQVILQAEYDSPLAPWLSAHLLRRCPQDLIRLCLVNGCVTEGADFLLQHVNSMIAHITSSETALSKNTREFWLPYQLIDQTNGILDDSVDRFEGAVQRIKEARRSAGNKGKGVKLTCLLKSYRERLDGLKCLRNDLKKAFEQYMVLAARESQDISEVAISSGVSAVSKNSITAVS</sequence>
<dbReference type="GO" id="GO:0017056">
    <property type="term" value="F:structural constituent of nuclear pore"/>
    <property type="evidence" value="ECO:0007669"/>
    <property type="project" value="TreeGrafter"/>
</dbReference>
<dbReference type="Proteomes" id="UP001145021">
    <property type="component" value="Unassembled WGS sequence"/>
</dbReference>
<organism evidence="7 8">
    <name type="scientific">Coemansia asiatica</name>
    <dbReference type="NCBI Taxonomy" id="1052880"/>
    <lineage>
        <taxon>Eukaryota</taxon>
        <taxon>Fungi</taxon>
        <taxon>Fungi incertae sedis</taxon>
        <taxon>Zoopagomycota</taxon>
        <taxon>Kickxellomycotina</taxon>
        <taxon>Kickxellomycetes</taxon>
        <taxon>Kickxellales</taxon>
        <taxon>Kickxellaceae</taxon>
        <taxon>Coemansia</taxon>
    </lineage>
</organism>
<dbReference type="InterPro" id="IPR059141">
    <property type="entry name" value="Beta-prop_Nup120_160"/>
</dbReference>
<keyword evidence="8" id="KW-1185">Reference proteome</keyword>
<name>A0A9W7XIR4_9FUNG</name>
<protein>
    <recommendedName>
        <fullName evidence="9">Nuclear pore complex protein Nup160</fullName>
    </recommendedName>
</protein>
<feature type="domain" description="Nucleoporin Nup120/160 beta-propeller" evidence="4">
    <location>
        <begin position="83"/>
        <end position="587"/>
    </location>
</feature>
<evidence type="ECO:0000259" key="5">
    <source>
        <dbReference type="Pfam" id="PF23347"/>
    </source>
</evidence>
<dbReference type="GO" id="GO:0005643">
    <property type="term" value="C:nuclear pore"/>
    <property type="evidence" value="ECO:0007669"/>
    <property type="project" value="TreeGrafter"/>
</dbReference>
<evidence type="ECO:0000256" key="1">
    <source>
        <dbReference type="ARBA" id="ARBA00004123"/>
    </source>
</evidence>
<dbReference type="Pfam" id="PF23354">
    <property type="entry name" value="TPR_NUP160_120_M"/>
    <property type="match status" value="1"/>
</dbReference>
<evidence type="ECO:0000256" key="2">
    <source>
        <dbReference type="ARBA" id="ARBA00022448"/>
    </source>
</evidence>
<keyword evidence="2" id="KW-0813">Transport</keyword>
<dbReference type="InterPro" id="IPR021717">
    <property type="entry name" value="Nucleoporin_Nup160"/>
</dbReference>
<feature type="domain" description="NUP160 C-terminal TPR" evidence="5">
    <location>
        <begin position="1248"/>
        <end position="1470"/>
    </location>
</feature>
<keyword evidence="3" id="KW-0539">Nucleus</keyword>
<evidence type="ECO:0000313" key="8">
    <source>
        <dbReference type="Proteomes" id="UP001145021"/>
    </source>
</evidence>
<dbReference type="PANTHER" id="PTHR21286">
    <property type="entry name" value="NUCLEAR PORE COMPLEX PROTEIN NUP160"/>
    <property type="match status" value="1"/>
</dbReference>
<evidence type="ECO:0000259" key="4">
    <source>
        <dbReference type="Pfam" id="PF11715"/>
    </source>
</evidence>
<comment type="subcellular location">
    <subcellularLocation>
        <location evidence="1">Nucleus</location>
    </subcellularLocation>
</comment>
<evidence type="ECO:0000256" key="3">
    <source>
        <dbReference type="ARBA" id="ARBA00023242"/>
    </source>
</evidence>
<proteinExistence type="predicted"/>
<accession>A0A9W7XIR4</accession>
<dbReference type="Pfam" id="PF23347">
    <property type="entry name" value="TPR_Nup160_C"/>
    <property type="match status" value="1"/>
</dbReference>